<evidence type="ECO:0000256" key="7">
    <source>
        <dbReference type="SAM" id="SignalP"/>
    </source>
</evidence>
<keyword evidence="3 7" id="KW-0732">Signal</keyword>
<dbReference type="InterPro" id="IPR000209">
    <property type="entry name" value="Peptidase_S8/S53_dom"/>
</dbReference>
<feature type="domain" description="Peptidase S8/S53" evidence="8">
    <location>
        <begin position="158"/>
        <end position="539"/>
    </location>
</feature>
<dbReference type="SUPFAM" id="SSF52743">
    <property type="entry name" value="Subtilisin-like"/>
    <property type="match status" value="1"/>
</dbReference>
<keyword evidence="2 11" id="KW-0645">Protease</keyword>
<dbReference type="InterPro" id="IPR010259">
    <property type="entry name" value="S8pro/Inhibitor_I9"/>
</dbReference>
<feature type="domain" description="Inhibitor I9" evidence="9">
    <location>
        <begin position="29"/>
        <end position="90"/>
    </location>
</feature>
<dbReference type="GO" id="GO:0006508">
    <property type="term" value="P:proteolysis"/>
    <property type="evidence" value="ECO:0007669"/>
    <property type="project" value="UniProtKB-KW"/>
</dbReference>
<dbReference type="PANTHER" id="PTHR10795">
    <property type="entry name" value="PROPROTEIN CONVERTASE SUBTILISIN/KEXIN"/>
    <property type="match status" value="1"/>
</dbReference>
<protein>
    <submittedName>
        <fullName evidence="11">Subtilisin-like protease SBT3.4</fullName>
    </submittedName>
</protein>
<comment type="similarity">
    <text evidence="1 6">Belongs to the peptidase S8 family.</text>
</comment>
<gene>
    <name evidence="11" type="ORF">Sradi_1174100</name>
</gene>
<dbReference type="PROSITE" id="PS00138">
    <property type="entry name" value="SUBTILASE_SER"/>
    <property type="match status" value="1"/>
</dbReference>
<dbReference type="CDD" id="cd04852">
    <property type="entry name" value="Peptidases_S8_3"/>
    <property type="match status" value="1"/>
</dbReference>
<proteinExistence type="inferred from homology"/>
<dbReference type="InterPro" id="IPR037045">
    <property type="entry name" value="S8pro/Inhibitor_I9_sf"/>
</dbReference>
<evidence type="ECO:0000256" key="1">
    <source>
        <dbReference type="ARBA" id="ARBA00011073"/>
    </source>
</evidence>
<keyword evidence="4" id="KW-0378">Hydrolase</keyword>
<feature type="signal peptide" evidence="7">
    <location>
        <begin position="1"/>
        <end position="18"/>
    </location>
</feature>
<dbReference type="EMBL" id="JACGWJ010000005">
    <property type="protein sequence ID" value="KAL0417606.1"/>
    <property type="molecule type" value="Genomic_DNA"/>
</dbReference>
<evidence type="ECO:0000256" key="3">
    <source>
        <dbReference type="ARBA" id="ARBA00022729"/>
    </source>
</evidence>
<dbReference type="Gene3D" id="3.40.50.200">
    <property type="entry name" value="Peptidase S8/S53 domain"/>
    <property type="match status" value="1"/>
</dbReference>
<evidence type="ECO:0000256" key="2">
    <source>
        <dbReference type="ARBA" id="ARBA00022670"/>
    </source>
</evidence>
<dbReference type="InterPro" id="IPR015500">
    <property type="entry name" value="Peptidase_S8_subtilisin-rel"/>
</dbReference>
<keyword evidence="5" id="KW-0720">Serine protease</keyword>
<evidence type="ECO:0000256" key="4">
    <source>
        <dbReference type="ARBA" id="ARBA00022801"/>
    </source>
</evidence>
<dbReference type="CDD" id="cd02120">
    <property type="entry name" value="PA_subtilisin_like"/>
    <property type="match status" value="1"/>
</dbReference>
<reference evidence="11" key="1">
    <citation type="submission" date="2020-06" db="EMBL/GenBank/DDBJ databases">
        <authorList>
            <person name="Li T."/>
            <person name="Hu X."/>
            <person name="Zhang T."/>
            <person name="Song X."/>
            <person name="Zhang H."/>
            <person name="Dai N."/>
            <person name="Sheng W."/>
            <person name="Hou X."/>
            <person name="Wei L."/>
        </authorList>
    </citation>
    <scope>NUCLEOTIDE SEQUENCE</scope>
    <source>
        <strain evidence="11">G02</strain>
        <tissue evidence="11">Leaf</tissue>
    </source>
</reference>
<organism evidence="11">
    <name type="scientific">Sesamum radiatum</name>
    <name type="common">Black benniseed</name>
    <dbReference type="NCBI Taxonomy" id="300843"/>
    <lineage>
        <taxon>Eukaryota</taxon>
        <taxon>Viridiplantae</taxon>
        <taxon>Streptophyta</taxon>
        <taxon>Embryophyta</taxon>
        <taxon>Tracheophyta</taxon>
        <taxon>Spermatophyta</taxon>
        <taxon>Magnoliopsida</taxon>
        <taxon>eudicotyledons</taxon>
        <taxon>Gunneridae</taxon>
        <taxon>Pentapetalae</taxon>
        <taxon>asterids</taxon>
        <taxon>lamiids</taxon>
        <taxon>Lamiales</taxon>
        <taxon>Pedaliaceae</taxon>
        <taxon>Sesamum</taxon>
    </lineage>
</organism>
<dbReference type="Gene3D" id="3.30.70.80">
    <property type="entry name" value="Peptidase S8 propeptide/proteinase inhibitor I9"/>
    <property type="match status" value="1"/>
</dbReference>
<comment type="caution">
    <text evidence="6">Lacks conserved residue(s) required for the propagation of feature annotation.</text>
</comment>
<evidence type="ECO:0000313" key="11">
    <source>
        <dbReference type="EMBL" id="KAL0417606.1"/>
    </source>
</evidence>
<dbReference type="Pfam" id="PF00082">
    <property type="entry name" value="Peptidase_S8"/>
    <property type="match status" value="1"/>
</dbReference>
<dbReference type="PROSITE" id="PS51892">
    <property type="entry name" value="SUBTILASE"/>
    <property type="match status" value="1"/>
</dbReference>
<dbReference type="GO" id="GO:0004252">
    <property type="term" value="F:serine-type endopeptidase activity"/>
    <property type="evidence" value="ECO:0007669"/>
    <property type="project" value="InterPro"/>
</dbReference>
<reference evidence="11" key="2">
    <citation type="journal article" date="2024" name="Plant">
        <title>Genomic evolution and insights into agronomic trait innovations of Sesamum species.</title>
        <authorList>
            <person name="Miao H."/>
            <person name="Wang L."/>
            <person name="Qu L."/>
            <person name="Liu H."/>
            <person name="Sun Y."/>
            <person name="Le M."/>
            <person name="Wang Q."/>
            <person name="Wei S."/>
            <person name="Zheng Y."/>
            <person name="Lin W."/>
            <person name="Duan Y."/>
            <person name="Cao H."/>
            <person name="Xiong S."/>
            <person name="Wang X."/>
            <person name="Wei L."/>
            <person name="Li C."/>
            <person name="Ma Q."/>
            <person name="Ju M."/>
            <person name="Zhao R."/>
            <person name="Li G."/>
            <person name="Mu C."/>
            <person name="Tian Q."/>
            <person name="Mei H."/>
            <person name="Zhang T."/>
            <person name="Gao T."/>
            <person name="Zhang H."/>
        </authorList>
    </citation>
    <scope>NUCLEOTIDE SEQUENCE</scope>
    <source>
        <strain evidence="11">G02</strain>
    </source>
</reference>
<evidence type="ECO:0000259" key="9">
    <source>
        <dbReference type="Pfam" id="PF05922"/>
    </source>
</evidence>
<dbReference type="InterPro" id="IPR034197">
    <property type="entry name" value="Peptidases_S8_3"/>
</dbReference>
<dbReference type="FunFam" id="3.40.50.200:FF:000006">
    <property type="entry name" value="Subtilisin-like protease SBT1.5"/>
    <property type="match status" value="1"/>
</dbReference>
<evidence type="ECO:0000256" key="5">
    <source>
        <dbReference type="ARBA" id="ARBA00022825"/>
    </source>
</evidence>
<dbReference type="Pfam" id="PF17766">
    <property type="entry name" value="fn3_6"/>
    <property type="match status" value="1"/>
</dbReference>
<feature type="chain" id="PRO_5043632445" evidence="7">
    <location>
        <begin position="19"/>
        <end position="694"/>
    </location>
</feature>
<evidence type="ECO:0000259" key="10">
    <source>
        <dbReference type="Pfam" id="PF17766"/>
    </source>
</evidence>
<evidence type="ECO:0000256" key="6">
    <source>
        <dbReference type="PROSITE-ProRule" id="PRU01240"/>
    </source>
</evidence>
<dbReference type="Gene3D" id="2.60.40.2310">
    <property type="match status" value="1"/>
</dbReference>
<dbReference type="InterPro" id="IPR023828">
    <property type="entry name" value="Peptidase_S8_Ser-AS"/>
</dbReference>
<name>A0AAW2UKD0_SESRA</name>
<dbReference type="InterPro" id="IPR045051">
    <property type="entry name" value="SBT"/>
</dbReference>
<accession>A0AAW2UKD0</accession>
<comment type="caution">
    <text evidence="11">The sequence shown here is derived from an EMBL/GenBank/DDBJ whole genome shotgun (WGS) entry which is preliminary data.</text>
</comment>
<dbReference type="InterPro" id="IPR036852">
    <property type="entry name" value="Peptidase_S8/S53_dom_sf"/>
</dbReference>
<evidence type="ECO:0000259" key="8">
    <source>
        <dbReference type="Pfam" id="PF00082"/>
    </source>
</evidence>
<dbReference type="Gene3D" id="3.50.30.30">
    <property type="match status" value="1"/>
</dbReference>
<dbReference type="InterPro" id="IPR041469">
    <property type="entry name" value="Subtilisin-like_FN3"/>
</dbReference>
<dbReference type="Pfam" id="PF05922">
    <property type="entry name" value="Inhibitor_I9"/>
    <property type="match status" value="1"/>
</dbReference>
<dbReference type="AlphaFoldDB" id="A0AAW2UKD0"/>
<dbReference type="PRINTS" id="PR00723">
    <property type="entry name" value="SUBTILISIN"/>
</dbReference>
<feature type="domain" description="Subtilisin-like protease fibronectin type-III" evidence="10">
    <location>
        <begin position="594"/>
        <end position="687"/>
    </location>
</feature>
<sequence length="694" mass="74018">MKLVELFALIFLFGFAFANGTIANNRKHYIVYMGDHSFQDSESVVAANHEMLTSVMGSYQGAQGAAVNHYTKTFRGFSAMLTSDQAKQLAGVWPESKSFSDYGLGPVPAKFKGECTTGENFTLSNCNRKIVGARFYYGGFIADNGPLESFNHTFFLSARDSDGHGTHTSSTIAGSVVANVSLYGIGRGTARGGAPKARLAIYKACWFNLCSDADILSAIDDAINDGVDIISMSLGPDPPQPIYFSDAISIGSFHAFQKGVVVSASAGNSFLPKTASNVAPWILTVAASTMDRDIQTKIYLGNSQVIQGFSVNPTEMKNFYGLVAGSAAAAPGIPSRNARGRSLSAHSRQFLITVKKRLFPVKQGGGVGIILVDPLATDIAIQFVLPGALIGFEEAKELQAYMASQKNPVARISQTMAILAIKPAPQMAMFSSMGPNIISPDVIKPDITAPGVNVLAAWSPLSTDNTAGRSIEYNIVSGTSMSCPHVSALAAIVKSSHPSWSPAAIKSAIMTTATIHDNTKNFIRRHPNGTQTSPFDYGSGHINPVAAIDPGFVYDFDTSDIIDFLCSTGATPAQLKNLTGEVMYCRKNPKSSYDFNYPSIGVSNLRGSISVNRIVTYYGEGPAVYKAEVDHPAGVNVSVTPNELRFEKIGDKMSFVIGFTPCKASNGDFVFGALTWTDGVHIVRSPIGLNILSV</sequence>